<feature type="domain" description="Mycothiol-dependent maleylpyruvate isomerase metal-binding" evidence="1">
    <location>
        <begin position="17"/>
        <end position="138"/>
    </location>
</feature>
<dbReference type="Gene3D" id="1.20.120.450">
    <property type="entry name" value="dinb family like domain"/>
    <property type="match status" value="1"/>
</dbReference>
<dbReference type="InterPro" id="IPR034660">
    <property type="entry name" value="DinB/YfiT-like"/>
</dbReference>
<proteinExistence type="predicted"/>
<dbReference type="NCBIfam" id="TIGR03086">
    <property type="entry name" value="TIGR03086 family metal-binding protein"/>
    <property type="match status" value="1"/>
</dbReference>
<accession>A0A345SSQ4</accession>
<dbReference type="GO" id="GO:0046872">
    <property type="term" value="F:metal ion binding"/>
    <property type="evidence" value="ECO:0007669"/>
    <property type="project" value="InterPro"/>
</dbReference>
<protein>
    <submittedName>
        <fullName evidence="2">TIGR03086 family protein</fullName>
    </submittedName>
</protein>
<dbReference type="EMBL" id="CP031264">
    <property type="protein sequence ID" value="AXI76759.1"/>
    <property type="molecule type" value="Genomic_DNA"/>
</dbReference>
<dbReference type="OrthoDB" id="5185819at2"/>
<organism evidence="2 3">
    <name type="scientific">Peterkaempfera bronchialis</name>
    <dbReference type="NCBI Taxonomy" id="2126346"/>
    <lineage>
        <taxon>Bacteria</taxon>
        <taxon>Bacillati</taxon>
        <taxon>Actinomycetota</taxon>
        <taxon>Actinomycetes</taxon>
        <taxon>Kitasatosporales</taxon>
        <taxon>Streptomycetaceae</taxon>
        <taxon>Peterkaempfera</taxon>
    </lineage>
</organism>
<dbReference type="AlphaFoldDB" id="A0A345SSQ4"/>
<dbReference type="RefSeq" id="WP_111495603.1">
    <property type="nucleotide sequence ID" value="NZ_CP031264.1"/>
</dbReference>
<sequence>MAHTLTDEQEEVLRMHAEALASFGRRVRAVGANQWKAPTPCTRWTVRDLVNHLTVEQLWVPPLMEGATLAEVGDRFDGDQLGDDPVGTWRRAATAARDAVIRHGALDATVHLSAGDTPAVEYCSQLTTDAAVHTWDLARATGGDTRLAPELVAFARREVEPYADQLSAGGLFAPPVEVPDDADEQTRLLALLGRRA</sequence>
<dbReference type="SUPFAM" id="SSF109854">
    <property type="entry name" value="DinB/YfiT-like putative metalloenzymes"/>
    <property type="match status" value="1"/>
</dbReference>
<dbReference type="KEGG" id="stri:C7M71_004090"/>
<name>A0A345SSQ4_9ACTN</name>
<evidence type="ECO:0000313" key="3">
    <source>
        <dbReference type="Proteomes" id="UP000249340"/>
    </source>
</evidence>
<dbReference type="InterPro" id="IPR017517">
    <property type="entry name" value="Maleyloyr_isom"/>
</dbReference>
<dbReference type="Proteomes" id="UP000249340">
    <property type="component" value="Chromosome"/>
</dbReference>
<reference evidence="3" key="1">
    <citation type="submission" date="2018-07" db="EMBL/GenBank/DDBJ databases">
        <title>Streptacidiphilus bronchialis DSM 106435 chromosome.</title>
        <authorList>
            <person name="Batra D."/>
            <person name="Gulvik C.A."/>
        </authorList>
    </citation>
    <scope>NUCLEOTIDE SEQUENCE [LARGE SCALE GENOMIC DNA]</scope>
    <source>
        <strain evidence="3">DSM 106435</strain>
    </source>
</reference>
<dbReference type="InterPro" id="IPR017520">
    <property type="entry name" value="CHP03086"/>
</dbReference>
<keyword evidence="3" id="KW-1185">Reference proteome</keyword>
<dbReference type="NCBIfam" id="TIGR03083">
    <property type="entry name" value="maleylpyruvate isomerase family mycothiol-dependent enzyme"/>
    <property type="match status" value="1"/>
</dbReference>
<dbReference type="InterPro" id="IPR024344">
    <property type="entry name" value="MDMPI_metal-binding"/>
</dbReference>
<gene>
    <name evidence="2" type="ORF">C7M71_004090</name>
</gene>
<dbReference type="Pfam" id="PF11716">
    <property type="entry name" value="MDMPI_N"/>
    <property type="match status" value="1"/>
</dbReference>
<evidence type="ECO:0000259" key="1">
    <source>
        <dbReference type="Pfam" id="PF11716"/>
    </source>
</evidence>
<evidence type="ECO:0000313" key="2">
    <source>
        <dbReference type="EMBL" id="AXI76759.1"/>
    </source>
</evidence>